<accession>A0A226D6X6</accession>
<evidence type="ECO:0000256" key="1">
    <source>
        <dbReference type="ARBA" id="ARBA00004141"/>
    </source>
</evidence>
<dbReference type="PROSITE" id="PS50893">
    <property type="entry name" value="ABC_TRANSPORTER_2"/>
    <property type="match status" value="1"/>
</dbReference>
<gene>
    <name evidence="9" type="ORF">Fcan01_25073</name>
</gene>
<evidence type="ECO:0000256" key="3">
    <source>
        <dbReference type="ARBA" id="ARBA00022741"/>
    </source>
</evidence>
<evidence type="ECO:0000256" key="2">
    <source>
        <dbReference type="ARBA" id="ARBA00022692"/>
    </source>
</evidence>
<dbReference type="PANTHER" id="PTHR43038:SF3">
    <property type="entry name" value="ABC TRANSPORTER G FAMILY MEMBER 20 ISOFORM X1"/>
    <property type="match status" value="1"/>
</dbReference>
<dbReference type="Pfam" id="PF00005">
    <property type="entry name" value="ABC_tran"/>
    <property type="match status" value="1"/>
</dbReference>
<dbReference type="OrthoDB" id="10255969at2759"/>
<feature type="transmembrane region" description="Helical" evidence="7">
    <location>
        <begin position="510"/>
        <end position="533"/>
    </location>
</feature>
<keyword evidence="4" id="KW-0067">ATP-binding</keyword>
<dbReference type="InterPro" id="IPR003439">
    <property type="entry name" value="ABC_transporter-like_ATP-bd"/>
</dbReference>
<dbReference type="PROSITE" id="PS00211">
    <property type="entry name" value="ABC_TRANSPORTER_1"/>
    <property type="match status" value="1"/>
</dbReference>
<evidence type="ECO:0000313" key="10">
    <source>
        <dbReference type="Proteomes" id="UP000198287"/>
    </source>
</evidence>
<feature type="transmembrane region" description="Helical" evidence="7">
    <location>
        <begin position="554"/>
        <end position="577"/>
    </location>
</feature>
<comment type="subcellular location">
    <subcellularLocation>
        <location evidence="1">Membrane</location>
        <topology evidence="1">Multi-pass membrane protein</topology>
    </subcellularLocation>
</comment>
<dbReference type="Proteomes" id="UP000198287">
    <property type="component" value="Unassembled WGS sequence"/>
</dbReference>
<comment type="caution">
    <text evidence="9">The sequence shown here is derived from an EMBL/GenBank/DDBJ whole genome shotgun (WGS) entry which is preliminary data.</text>
</comment>
<organism evidence="9 10">
    <name type="scientific">Folsomia candida</name>
    <name type="common">Springtail</name>
    <dbReference type="NCBI Taxonomy" id="158441"/>
    <lineage>
        <taxon>Eukaryota</taxon>
        <taxon>Metazoa</taxon>
        <taxon>Ecdysozoa</taxon>
        <taxon>Arthropoda</taxon>
        <taxon>Hexapoda</taxon>
        <taxon>Collembola</taxon>
        <taxon>Entomobryomorpha</taxon>
        <taxon>Isotomoidea</taxon>
        <taxon>Isotomidae</taxon>
        <taxon>Proisotominae</taxon>
        <taxon>Folsomia</taxon>
    </lineage>
</organism>
<feature type="transmembrane region" description="Helical" evidence="7">
    <location>
        <begin position="589"/>
        <end position="609"/>
    </location>
</feature>
<dbReference type="Pfam" id="PF12698">
    <property type="entry name" value="ABC2_membrane_3"/>
    <property type="match status" value="1"/>
</dbReference>
<evidence type="ECO:0000313" key="9">
    <source>
        <dbReference type="EMBL" id="OXA40401.1"/>
    </source>
</evidence>
<dbReference type="Gene3D" id="3.40.50.300">
    <property type="entry name" value="P-loop containing nucleotide triphosphate hydrolases"/>
    <property type="match status" value="1"/>
</dbReference>
<dbReference type="GO" id="GO:0016020">
    <property type="term" value="C:membrane"/>
    <property type="evidence" value="ECO:0007669"/>
    <property type="project" value="UniProtKB-SubCell"/>
</dbReference>
<dbReference type="PANTHER" id="PTHR43038">
    <property type="entry name" value="ATP-BINDING CASSETTE, SUB-FAMILY H, MEMBER 1"/>
    <property type="match status" value="1"/>
</dbReference>
<dbReference type="InterPro" id="IPR017871">
    <property type="entry name" value="ABC_transporter-like_CS"/>
</dbReference>
<keyword evidence="5 7" id="KW-1133">Transmembrane helix</keyword>
<dbReference type="GO" id="GO:0016887">
    <property type="term" value="F:ATP hydrolysis activity"/>
    <property type="evidence" value="ECO:0007669"/>
    <property type="project" value="InterPro"/>
</dbReference>
<feature type="transmembrane region" description="Helical" evidence="7">
    <location>
        <begin position="647"/>
        <end position="667"/>
    </location>
</feature>
<dbReference type="GO" id="GO:0140359">
    <property type="term" value="F:ABC-type transporter activity"/>
    <property type="evidence" value="ECO:0007669"/>
    <property type="project" value="InterPro"/>
</dbReference>
<evidence type="ECO:0000259" key="8">
    <source>
        <dbReference type="PROSITE" id="PS50893"/>
    </source>
</evidence>
<dbReference type="CDD" id="cd03230">
    <property type="entry name" value="ABC_DR_subfamily_A"/>
    <property type="match status" value="1"/>
</dbReference>
<keyword evidence="6 7" id="KW-0472">Membrane</keyword>
<dbReference type="EMBL" id="LNIX01000034">
    <property type="protein sequence ID" value="OXA40401.1"/>
    <property type="molecule type" value="Genomic_DNA"/>
</dbReference>
<dbReference type="SMART" id="SM00382">
    <property type="entry name" value="AAA"/>
    <property type="match status" value="1"/>
</dbReference>
<evidence type="ECO:0000256" key="7">
    <source>
        <dbReference type="SAM" id="Phobius"/>
    </source>
</evidence>
<dbReference type="InterPro" id="IPR027417">
    <property type="entry name" value="P-loop_NTPase"/>
</dbReference>
<keyword evidence="3" id="KW-0547">Nucleotide-binding</keyword>
<feature type="transmembrane region" description="Helical" evidence="7">
    <location>
        <begin position="332"/>
        <end position="352"/>
    </location>
</feature>
<evidence type="ECO:0000256" key="5">
    <source>
        <dbReference type="ARBA" id="ARBA00022989"/>
    </source>
</evidence>
<name>A0A226D6X6_FOLCA</name>
<dbReference type="GO" id="GO:0005524">
    <property type="term" value="F:ATP binding"/>
    <property type="evidence" value="ECO:0007669"/>
    <property type="project" value="UniProtKB-KW"/>
</dbReference>
<dbReference type="InterPro" id="IPR013525">
    <property type="entry name" value="ABC2_TM"/>
</dbReference>
<protein>
    <submittedName>
        <fullName evidence="9">ABC transporter G family member 23</fullName>
    </submittedName>
</protein>
<sequence length="708" mass="80309">MFNFSEATAIKLVSGRKSYSNKVILDGVDISVEKGTIYALLGPSGCGKTTLLSCIVGTQQLNQGRIELFGRNVSTFRNGMPGSLIGYMPQDTCLYETFTILETFIYYGRLHCIPLDQILSNLSTLNIVMNLPSLNSKVNNISGGERRRVSLGVALLHDPQILILDEPCVGIDPVLREGIWNYLESLVKSRGTTVFVTTHYVQETRNCAKIGYLKDGHMLVQDSPIALLEKYGPNSKFNNTTLDDVMLHFCKTHRNKIRSRCIPKLSKMENGLEEKLQLIKPGVMEVNIFSTNLLKGISQCTTSNALEHSKNYYSELKALTIRNLIVFTRFPLLPLTLLISFLVNIYLILYMIGNDPVGLSLGTITDRNCDNMANQSVILRDYTCLFLNILEKSHINLVPMQTETEGLEAIQSGRITGYLKFPENFTENVMKRLVWNIHADEEIINGSQVSIRLDNSEYINSYFITKSLYESIQKFMVQIVAEYGLDARRVTLPLSFNPVYGNMTDTWNTFFVPMLLLVLWTIFSAPMGFLHVFDTYDGTLTRTMATGVDFHHKVLLSYYIADIPLTVIQAGLIIFCVWWDRGDQIKGDWALIGLILYLPRIVTIGLHHMFASLKISVKDTILVSITLVQISLYASDTFWPIESVVWWYRYFCFCLPLTFPIRVLRCVMIRGWGIMHPTVFLNGICYGIVCMIVLSITTTLLERKNKKK</sequence>
<feature type="domain" description="ABC transporter" evidence="8">
    <location>
        <begin position="10"/>
        <end position="240"/>
    </location>
</feature>
<reference evidence="9 10" key="1">
    <citation type="submission" date="2015-12" db="EMBL/GenBank/DDBJ databases">
        <title>The genome of Folsomia candida.</title>
        <authorList>
            <person name="Faddeeva A."/>
            <person name="Derks M.F."/>
            <person name="Anvar Y."/>
            <person name="Smit S."/>
            <person name="Van Straalen N."/>
            <person name="Roelofs D."/>
        </authorList>
    </citation>
    <scope>NUCLEOTIDE SEQUENCE [LARGE SCALE GENOMIC DNA]</scope>
    <source>
        <strain evidence="9 10">VU population</strain>
        <tissue evidence="9">Whole body</tissue>
    </source>
</reference>
<evidence type="ECO:0000256" key="6">
    <source>
        <dbReference type="ARBA" id="ARBA00023136"/>
    </source>
</evidence>
<proteinExistence type="predicted"/>
<dbReference type="AlphaFoldDB" id="A0A226D6X6"/>
<feature type="transmembrane region" description="Helical" evidence="7">
    <location>
        <begin position="679"/>
        <end position="701"/>
    </location>
</feature>
<keyword evidence="10" id="KW-1185">Reference proteome</keyword>
<dbReference type="SUPFAM" id="SSF52540">
    <property type="entry name" value="P-loop containing nucleoside triphosphate hydrolases"/>
    <property type="match status" value="1"/>
</dbReference>
<dbReference type="InterPro" id="IPR003593">
    <property type="entry name" value="AAA+_ATPase"/>
</dbReference>
<evidence type="ECO:0000256" key="4">
    <source>
        <dbReference type="ARBA" id="ARBA00022840"/>
    </source>
</evidence>
<keyword evidence="2 7" id="KW-0812">Transmembrane</keyword>